<accession>A0A2Y8ZYU3</accession>
<evidence type="ECO:0000256" key="1">
    <source>
        <dbReference type="ARBA" id="ARBA00004651"/>
    </source>
</evidence>
<evidence type="ECO:0000313" key="11">
    <source>
        <dbReference type="Proteomes" id="UP000245839"/>
    </source>
</evidence>
<dbReference type="PANTHER" id="PTHR43163:SF2">
    <property type="entry name" value="ABC TRANSPORTER PERMEASE PROTEIN"/>
    <property type="match status" value="1"/>
</dbReference>
<reference evidence="9 11" key="2">
    <citation type="submission" date="2018-03" db="EMBL/GenBank/DDBJ databases">
        <title>Genomic Encyclopedia of Archaeal and Bacterial Type Strains, Phase II (KMG-II): from individual species to whole genera.</title>
        <authorList>
            <person name="Goeker M."/>
        </authorList>
    </citation>
    <scope>NUCLEOTIDE SEQUENCE [LARGE SCALE GENOMIC DNA]</scope>
    <source>
        <strain evidence="9 11">DSM 25227</strain>
    </source>
</reference>
<feature type="domain" description="ABC transmembrane type-1" evidence="8">
    <location>
        <begin position="94"/>
        <end position="311"/>
    </location>
</feature>
<gene>
    <name evidence="9" type="ORF">BCF38_10123</name>
    <name evidence="10" type="ORF">SAMN05421539_10123</name>
</gene>
<dbReference type="PANTHER" id="PTHR43163">
    <property type="entry name" value="DIPEPTIDE TRANSPORT SYSTEM PERMEASE PROTEIN DPPB-RELATED"/>
    <property type="match status" value="1"/>
</dbReference>
<dbReference type="GO" id="GO:0005886">
    <property type="term" value="C:plasma membrane"/>
    <property type="evidence" value="ECO:0007669"/>
    <property type="project" value="UniProtKB-SubCell"/>
</dbReference>
<sequence length="322" mass="35243">MLPFLIRRLGQAFLVVLTVGLLSFLMFRFVGDPVVSMSREDATVAEREALRESLGLNDPVPVQFATFIGRAVQGDFGISYRNQRPVSDLIAERLPATLELVFAATVLALAIGIPLGVVTALRPRGALSNIVQGVSLVGVSTPTFVTGIMLILLFAVTLRWLPSFGRGETVDLGWWSTGFLSASGWRAIFLPALTLALFQMTLIMRLVRAEMIEILQSDYIRFARARGLPDRSIHYRLALKNALMPVLTITGMQIGGLIAFAIVTESVFQWPGMGLLFIQAVQFVDVPVMAAYLMFVGLVFVALNAAVDVTYALVDPRLRVRG</sequence>
<dbReference type="OrthoDB" id="9807402at2"/>
<dbReference type="RefSeq" id="WP_109562266.1">
    <property type="nucleotide sequence ID" value="NZ_QGDJ01000001.1"/>
</dbReference>
<feature type="transmembrane region" description="Helical" evidence="7">
    <location>
        <begin position="133"/>
        <end position="161"/>
    </location>
</feature>
<name>A0A2Y8ZYU3_9RHOB</name>
<feature type="transmembrane region" description="Helical" evidence="7">
    <location>
        <begin position="290"/>
        <end position="314"/>
    </location>
</feature>
<reference evidence="10 12" key="1">
    <citation type="submission" date="2016-10" db="EMBL/GenBank/DDBJ databases">
        <authorList>
            <person name="Cai Z."/>
        </authorList>
    </citation>
    <scope>NUCLEOTIDE SEQUENCE [LARGE SCALE GENOMIC DNA]</scope>
    <source>
        <strain evidence="10 12">DSM 25227</strain>
    </source>
</reference>
<dbReference type="Pfam" id="PF00528">
    <property type="entry name" value="BPD_transp_1"/>
    <property type="match status" value="1"/>
</dbReference>
<dbReference type="PROSITE" id="PS50928">
    <property type="entry name" value="ABC_TM1"/>
    <property type="match status" value="1"/>
</dbReference>
<evidence type="ECO:0000313" key="10">
    <source>
        <dbReference type="EMBL" id="SSA37284.1"/>
    </source>
</evidence>
<feature type="transmembrane region" description="Helical" evidence="7">
    <location>
        <begin position="12"/>
        <end position="30"/>
    </location>
</feature>
<feature type="transmembrane region" description="Helical" evidence="7">
    <location>
        <begin position="173"/>
        <end position="198"/>
    </location>
</feature>
<keyword evidence="4 7" id="KW-0812">Transmembrane</keyword>
<feature type="transmembrane region" description="Helical" evidence="7">
    <location>
        <begin position="100"/>
        <end position="121"/>
    </location>
</feature>
<evidence type="ECO:0000313" key="12">
    <source>
        <dbReference type="Proteomes" id="UP000251571"/>
    </source>
</evidence>
<dbReference type="Proteomes" id="UP000251571">
    <property type="component" value="Unassembled WGS sequence"/>
</dbReference>
<dbReference type="EMBL" id="UETC01000001">
    <property type="protein sequence ID" value="SSA37284.1"/>
    <property type="molecule type" value="Genomic_DNA"/>
</dbReference>
<dbReference type="Gene3D" id="1.10.3720.10">
    <property type="entry name" value="MetI-like"/>
    <property type="match status" value="1"/>
</dbReference>
<dbReference type="Pfam" id="PF19300">
    <property type="entry name" value="BPD_transp_1_N"/>
    <property type="match status" value="1"/>
</dbReference>
<dbReference type="Proteomes" id="UP000245839">
    <property type="component" value="Unassembled WGS sequence"/>
</dbReference>
<dbReference type="SUPFAM" id="SSF161098">
    <property type="entry name" value="MetI-like"/>
    <property type="match status" value="1"/>
</dbReference>
<dbReference type="InterPro" id="IPR045621">
    <property type="entry name" value="BPD_transp_1_N"/>
</dbReference>
<dbReference type="InterPro" id="IPR035906">
    <property type="entry name" value="MetI-like_sf"/>
</dbReference>
<evidence type="ECO:0000256" key="6">
    <source>
        <dbReference type="ARBA" id="ARBA00023136"/>
    </source>
</evidence>
<evidence type="ECO:0000256" key="5">
    <source>
        <dbReference type="ARBA" id="ARBA00022989"/>
    </source>
</evidence>
<dbReference type="InterPro" id="IPR000515">
    <property type="entry name" value="MetI-like"/>
</dbReference>
<organism evidence="10 12">
    <name type="scientific">Jannaschia seohaensis</name>
    <dbReference type="NCBI Taxonomy" id="475081"/>
    <lineage>
        <taxon>Bacteria</taxon>
        <taxon>Pseudomonadati</taxon>
        <taxon>Pseudomonadota</taxon>
        <taxon>Alphaproteobacteria</taxon>
        <taxon>Rhodobacterales</taxon>
        <taxon>Roseobacteraceae</taxon>
        <taxon>Jannaschia</taxon>
    </lineage>
</organism>
<feature type="transmembrane region" description="Helical" evidence="7">
    <location>
        <begin position="242"/>
        <end position="263"/>
    </location>
</feature>
<proteinExistence type="inferred from homology"/>
<dbReference type="GO" id="GO:0055085">
    <property type="term" value="P:transmembrane transport"/>
    <property type="evidence" value="ECO:0007669"/>
    <property type="project" value="InterPro"/>
</dbReference>
<keyword evidence="6 7" id="KW-0472">Membrane</keyword>
<evidence type="ECO:0000256" key="3">
    <source>
        <dbReference type="ARBA" id="ARBA00022475"/>
    </source>
</evidence>
<comment type="similarity">
    <text evidence="7">Belongs to the binding-protein-dependent transport system permease family.</text>
</comment>
<evidence type="ECO:0000259" key="8">
    <source>
        <dbReference type="PROSITE" id="PS50928"/>
    </source>
</evidence>
<evidence type="ECO:0000256" key="4">
    <source>
        <dbReference type="ARBA" id="ARBA00022692"/>
    </source>
</evidence>
<evidence type="ECO:0000313" key="9">
    <source>
        <dbReference type="EMBL" id="PWJ21618.1"/>
    </source>
</evidence>
<keyword evidence="2 7" id="KW-0813">Transport</keyword>
<comment type="subcellular location">
    <subcellularLocation>
        <location evidence="1 7">Cell membrane</location>
        <topology evidence="1 7">Multi-pass membrane protein</topology>
    </subcellularLocation>
</comment>
<protein>
    <submittedName>
        <fullName evidence="10">Peptide/nickel transport system permease protein</fullName>
    </submittedName>
</protein>
<keyword evidence="3" id="KW-1003">Cell membrane</keyword>
<dbReference type="CDD" id="cd06261">
    <property type="entry name" value="TM_PBP2"/>
    <property type="match status" value="1"/>
</dbReference>
<keyword evidence="5 7" id="KW-1133">Transmembrane helix</keyword>
<dbReference type="EMBL" id="QGDJ01000001">
    <property type="protein sequence ID" value="PWJ21618.1"/>
    <property type="molecule type" value="Genomic_DNA"/>
</dbReference>
<evidence type="ECO:0000256" key="7">
    <source>
        <dbReference type="RuleBase" id="RU363032"/>
    </source>
</evidence>
<keyword evidence="11" id="KW-1185">Reference proteome</keyword>
<evidence type="ECO:0000256" key="2">
    <source>
        <dbReference type="ARBA" id="ARBA00022448"/>
    </source>
</evidence>
<dbReference type="AlphaFoldDB" id="A0A2Y8ZYU3"/>